<name>A0A4Q7NIP0_9BURK</name>
<dbReference type="PROSITE" id="PS51078">
    <property type="entry name" value="ICLR_ED"/>
    <property type="match status" value="1"/>
</dbReference>
<dbReference type="Gene3D" id="3.30.450.40">
    <property type="match status" value="1"/>
</dbReference>
<evidence type="ECO:0000256" key="2">
    <source>
        <dbReference type="ARBA" id="ARBA00023125"/>
    </source>
</evidence>
<dbReference type="FunFam" id="1.10.10.10:FF:000056">
    <property type="entry name" value="IclR family transcriptional regulator"/>
    <property type="match status" value="1"/>
</dbReference>
<dbReference type="EMBL" id="SGXC01000001">
    <property type="protein sequence ID" value="RZS84894.1"/>
    <property type="molecule type" value="Genomic_DNA"/>
</dbReference>
<dbReference type="Pfam" id="PF01614">
    <property type="entry name" value="IclR_C"/>
    <property type="match status" value="1"/>
</dbReference>
<evidence type="ECO:0000256" key="3">
    <source>
        <dbReference type="ARBA" id="ARBA00023163"/>
    </source>
</evidence>
<dbReference type="InterPro" id="IPR005471">
    <property type="entry name" value="Tscrpt_reg_IclR_N"/>
</dbReference>
<dbReference type="GO" id="GO:0045892">
    <property type="term" value="P:negative regulation of DNA-templated transcription"/>
    <property type="evidence" value="ECO:0007669"/>
    <property type="project" value="TreeGrafter"/>
</dbReference>
<keyword evidence="2" id="KW-0238">DNA-binding</keyword>
<evidence type="ECO:0000259" key="4">
    <source>
        <dbReference type="PROSITE" id="PS51077"/>
    </source>
</evidence>
<dbReference type="InterPro" id="IPR014757">
    <property type="entry name" value="Tscrpt_reg_IclR_C"/>
</dbReference>
<dbReference type="PROSITE" id="PS51077">
    <property type="entry name" value="HTH_ICLR"/>
    <property type="match status" value="1"/>
</dbReference>
<dbReference type="Proteomes" id="UP000292445">
    <property type="component" value="Unassembled WGS sequence"/>
</dbReference>
<reference evidence="6 7" key="1">
    <citation type="submission" date="2019-02" db="EMBL/GenBank/DDBJ databases">
        <title>Genomic Encyclopedia of Type Strains, Phase IV (KMG-IV): sequencing the most valuable type-strain genomes for metagenomic binning, comparative biology and taxonomic classification.</title>
        <authorList>
            <person name="Goeker M."/>
        </authorList>
    </citation>
    <scope>NUCLEOTIDE SEQUENCE [LARGE SCALE GENOMIC DNA]</scope>
    <source>
        <strain evidence="6 7">K24</strain>
    </source>
</reference>
<accession>A0A4Q7NIP0</accession>
<comment type="caution">
    <text evidence="6">The sequence shown here is derived from an EMBL/GenBank/DDBJ whole genome shotgun (WGS) entry which is preliminary data.</text>
</comment>
<dbReference type="InterPro" id="IPR029016">
    <property type="entry name" value="GAF-like_dom_sf"/>
</dbReference>
<dbReference type="Gene3D" id="1.10.10.10">
    <property type="entry name" value="Winged helix-like DNA-binding domain superfamily/Winged helix DNA-binding domain"/>
    <property type="match status" value="1"/>
</dbReference>
<keyword evidence="3" id="KW-0804">Transcription</keyword>
<dbReference type="PANTHER" id="PTHR30136">
    <property type="entry name" value="HELIX-TURN-HELIX TRANSCRIPTIONAL REGULATOR, ICLR FAMILY"/>
    <property type="match status" value="1"/>
</dbReference>
<dbReference type="InterPro" id="IPR050707">
    <property type="entry name" value="HTH_MetabolicPath_Reg"/>
</dbReference>
<organism evidence="6 7">
    <name type="scientific">Pigmentiphaga kullae</name>
    <dbReference type="NCBI Taxonomy" id="151784"/>
    <lineage>
        <taxon>Bacteria</taxon>
        <taxon>Pseudomonadati</taxon>
        <taxon>Pseudomonadota</taxon>
        <taxon>Betaproteobacteria</taxon>
        <taxon>Burkholderiales</taxon>
        <taxon>Alcaligenaceae</taxon>
        <taxon>Pigmentiphaga</taxon>
    </lineage>
</organism>
<keyword evidence="7" id="KW-1185">Reference proteome</keyword>
<evidence type="ECO:0000259" key="5">
    <source>
        <dbReference type="PROSITE" id="PS51078"/>
    </source>
</evidence>
<dbReference type="RefSeq" id="WP_130356210.1">
    <property type="nucleotide sequence ID" value="NZ_SGXC01000001.1"/>
</dbReference>
<feature type="domain" description="HTH iclR-type" evidence="4">
    <location>
        <begin position="12"/>
        <end position="74"/>
    </location>
</feature>
<gene>
    <name evidence="6" type="ORF">EV675_0915</name>
</gene>
<evidence type="ECO:0000313" key="7">
    <source>
        <dbReference type="Proteomes" id="UP000292445"/>
    </source>
</evidence>
<protein>
    <submittedName>
        <fullName evidence="6">IclR family transcriptional regulator</fullName>
    </submittedName>
</protein>
<dbReference type="GO" id="GO:0003700">
    <property type="term" value="F:DNA-binding transcription factor activity"/>
    <property type="evidence" value="ECO:0007669"/>
    <property type="project" value="TreeGrafter"/>
</dbReference>
<keyword evidence="1" id="KW-0805">Transcription regulation</keyword>
<evidence type="ECO:0000313" key="6">
    <source>
        <dbReference type="EMBL" id="RZS84894.1"/>
    </source>
</evidence>
<dbReference type="Pfam" id="PF09339">
    <property type="entry name" value="HTH_IclR"/>
    <property type="match status" value="1"/>
</dbReference>
<dbReference type="InterPro" id="IPR036388">
    <property type="entry name" value="WH-like_DNA-bd_sf"/>
</dbReference>
<proteinExistence type="predicted"/>
<dbReference type="SMART" id="SM00346">
    <property type="entry name" value="HTH_ICLR"/>
    <property type="match status" value="1"/>
</dbReference>
<feature type="domain" description="IclR-ED" evidence="5">
    <location>
        <begin position="75"/>
        <end position="257"/>
    </location>
</feature>
<dbReference type="OrthoDB" id="13103at2"/>
<dbReference type="SUPFAM" id="SSF55781">
    <property type="entry name" value="GAF domain-like"/>
    <property type="match status" value="1"/>
</dbReference>
<dbReference type="PANTHER" id="PTHR30136:SF35">
    <property type="entry name" value="HTH-TYPE TRANSCRIPTIONAL REGULATOR RV1719"/>
    <property type="match status" value="1"/>
</dbReference>
<sequence length="259" mass="27970">MQDTQDGGEGRLSSVASAIRVLKAFSETEVEIGISTLAKRLGLAKSTVHRLASTLTAEGLLEQNPENGRYRLGLGLFALGALVRRRMDISTQALPYLHELREITGETVHLATLEQSNIIYLFNLESHQAIRMRSYVGARKPAFCTSEGRALLAFQSADVLARVLKDGLAPRTPNTPTDPALLRGTLEQVRREGYAQDDEESEVGMRGLAAPVRDHTGQVIAAIGVAGPIQRLTKKAVRGFVAPVLQAADGVSARLGYQS</sequence>
<dbReference type="SUPFAM" id="SSF46785">
    <property type="entry name" value="Winged helix' DNA-binding domain"/>
    <property type="match status" value="1"/>
</dbReference>
<dbReference type="InterPro" id="IPR036390">
    <property type="entry name" value="WH_DNA-bd_sf"/>
</dbReference>
<evidence type="ECO:0000256" key="1">
    <source>
        <dbReference type="ARBA" id="ARBA00023015"/>
    </source>
</evidence>
<dbReference type="AlphaFoldDB" id="A0A4Q7NIP0"/>
<dbReference type="GO" id="GO:0003677">
    <property type="term" value="F:DNA binding"/>
    <property type="evidence" value="ECO:0007669"/>
    <property type="project" value="UniProtKB-KW"/>
</dbReference>